<dbReference type="InterPro" id="IPR012846">
    <property type="entry name" value="Acetolactate_synth_lsu"/>
</dbReference>
<evidence type="ECO:0000259" key="13">
    <source>
        <dbReference type="Pfam" id="PF00205"/>
    </source>
</evidence>
<organism evidence="16 17">
    <name type="scientific">Psychrobacter aestuarii</name>
    <dbReference type="NCBI Taxonomy" id="556327"/>
    <lineage>
        <taxon>Bacteria</taxon>
        <taxon>Pseudomonadati</taxon>
        <taxon>Pseudomonadota</taxon>
        <taxon>Gammaproteobacteria</taxon>
        <taxon>Moraxellales</taxon>
        <taxon>Moraxellaceae</taxon>
        <taxon>Psychrobacter</taxon>
    </lineage>
</organism>
<evidence type="ECO:0000256" key="11">
    <source>
        <dbReference type="RuleBase" id="RU003591"/>
    </source>
</evidence>
<keyword evidence="5 11" id="KW-0028">Amino-acid biosynthesis</keyword>
<keyword evidence="17" id="KW-1185">Reference proteome</keyword>
<comment type="pathway">
    <text evidence="1 11">Amino-acid biosynthesis; L-isoleucine biosynthesis; L-isoleucine from 2-oxobutanoate: step 1/4.</text>
</comment>
<dbReference type="InterPro" id="IPR012001">
    <property type="entry name" value="Thiamin_PyroP_enz_TPP-bd_dom"/>
</dbReference>
<keyword evidence="6 11" id="KW-0808">Transferase</keyword>
<dbReference type="SUPFAM" id="SSF52467">
    <property type="entry name" value="DHS-like NAD/FAD-binding domain"/>
    <property type="match status" value="1"/>
</dbReference>
<evidence type="ECO:0000256" key="7">
    <source>
        <dbReference type="ARBA" id="ARBA00022723"/>
    </source>
</evidence>
<sequence length="632" mass="69748">MTYLAALPHTLHNNASMPQKKVMTVTQTTQSPNMTGHTQTSDAAKNFDKKQQKLAENTAQPVMMSGAEMLVQALTDEGVKYIFGYPGGAVLHIYDALFKQDNVEHILVRHEQAAGHMADAYSRVTGQTGVVLATSGPGATNTVTSIATAFMDSVPMVVIAGQVPSGLIGEDAFQETDMIGVSRPIVKHSFQVRHPSEIPTIVKKAFYIAQSGRPGPVVIDVPKDMTAPNEKYVYEYPEEVFVRSYQPSIKGHHGQIKKAVEALLDAKRPAVYSGGGVIWSNAHEELTDLAHRLNLPVTNTLMGLGAFPGSDKQFLGMLGMHGTYEANMTMHHADVILAVGARFDDRVTNNVKKFCPNATIIHIDIDPASISKTISAHIPIVGDVKSVLTDMLEMIGTDKQLDDKALTDWWSQIEEWRSRHGLRYDTDTEHGIKPQNVVQTLCKITNGNAIITSDVGQHQMFAALYYTYNEPRQWLNSGGLGTMGVGLPYAMAAKLACPERDVVCITGEGSIQMNIQELSTCLQYDLPVKILNLNNAQLGMVKQWQDMLYEGRHAQSYMQSLPDFVKLAESYGHVGIKITDPEKMEEQLAEAMAIKDKLVFIDVYVDRNEHVYPMQIAGQAMRDMWLSKGERT</sequence>
<evidence type="ECO:0000256" key="12">
    <source>
        <dbReference type="SAM" id="MobiDB-lite"/>
    </source>
</evidence>
<evidence type="ECO:0000256" key="1">
    <source>
        <dbReference type="ARBA" id="ARBA00004974"/>
    </source>
</evidence>
<dbReference type="Proteomes" id="UP001501787">
    <property type="component" value="Unassembled WGS sequence"/>
</dbReference>
<comment type="catalytic activity">
    <reaction evidence="11">
        <text>2 pyruvate + H(+) = (2S)-2-acetolactate + CO2</text>
        <dbReference type="Rhea" id="RHEA:25249"/>
        <dbReference type="ChEBI" id="CHEBI:15361"/>
        <dbReference type="ChEBI" id="CHEBI:15378"/>
        <dbReference type="ChEBI" id="CHEBI:16526"/>
        <dbReference type="ChEBI" id="CHEBI:58476"/>
        <dbReference type="EC" id="2.2.1.6"/>
    </reaction>
</comment>
<feature type="compositionally biased region" description="Polar residues" evidence="12">
    <location>
        <begin position="31"/>
        <end position="43"/>
    </location>
</feature>
<dbReference type="Pfam" id="PF00205">
    <property type="entry name" value="TPP_enzyme_M"/>
    <property type="match status" value="1"/>
</dbReference>
<keyword evidence="9 11" id="KW-0786">Thiamine pyrophosphate</keyword>
<evidence type="ECO:0000256" key="9">
    <source>
        <dbReference type="ARBA" id="ARBA00023052"/>
    </source>
</evidence>
<evidence type="ECO:0000256" key="8">
    <source>
        <dbReference type="ARBA" id="ARBA00022842"/>
    </source>
</evidence>
<gene>
    <name evidence="16" type="ORF">GCM10009129_15160</name>
</gene>
<evidence type="ECO:0000256" key="2">
    <source>
        <dbReference type="ARBA" id="ARBA00005025"/>
    </source>
</evidence>
<dbReference type="Gene3D" id="3.40.50.1220">
    <property type="entry name" value="TPP-binding domain"/>
    <property type="match status" value="1"/>
</dbReference>
<dbReference type="EC" id="2.2.1.6" evidence="4 11"/>
<dbReference type="NCBIfam" id="NF005058">
    <property type="entry name" value="PRK06466.1"/>
    <property type="match status" value="1"/>
</dbReference>
<dbReference type="NCBIfam" id="TIGR00118">
    <property type="entry name" value="acolac_lg"/>
    <property type="match status" value="1"/>
</dbReference>
<dbReference type="Gene3D" id="3.40.50.970">
    <property type="match status" value="2"/>
</dbReference>
<keyword evidence="8 11" id="KW-0460">Magnesium</keyword>
<dbReference type="Pfam" id="PF02776">
    <property type="entry name" value="TPP_enzyme_N"/>
    <property type="match status" value="1"/>
</dbReference>
<dbReference type="CDD" id="cd02015">
    <property type="entry name" value="TPP_AHAS"/>
    <property type="match status" value="1"/>
</dbReference>
<protein>
    <recommendedName>
        <fullName evidence="4 11">Acetolactate synthase</fullName>
        <ecNumber evidence="4 11">2.2.1.6</ecNumber>
    </recommendedName>
</protein>
<keyword evidence="10 11" id="KW-0100">Branched-chain amino acid biosynthesis</keyword>
<evidence type="ECO:0000256" key="4">
    <source>
        <dbReference type="ARBA" id="ARBA00013145"/>
    </source>
</evidence>
<evidence type="ECO:0000313" key="16">
    <source>
        <dbReference type="EMBL" id="GAA0318555.1"/>
    </source>
</evidence>
<name>A0ABP3FI45_9GAMM</name>
<reference evidence="17" key="1">
    <citation type="journal article" date="2019" name="Int. J. Syst. Evol. Microbiol.">
        <title>The Global Catalogue of Microorganisms (GCM) 10K type strain sequencing project: providing services to taxonomists for standard genome sequencing and annotation.</title>
        <authorList>
            <consortium name="The Broad Institute Genomics Platform"/>
            <consortium name="The Broad Institute Genome Sequencing Center for Infectious Disease"/>
            <person name="Wu L."/>
            <person name="Ma J."/>
        </authorList>
    </citation>
    <scope>NUCLEOTIDE SEQUENCE [LARGE SCALE GENOMIC DNA]</scope>
    <source>
        <strain evidence="17">JCM 16343</strain>
    </source>
</reference>
<dbReference type="InterPro" id="IPR029061">
    <property type="entry name" value="THDP-binding"/>
</dbReference>
<comment type="pathway">
    <text evidence="2 11">Amino-acid biosynthesis; L-valine biosynthesis; L-valine from pyruvate: step 1/4.</text>
</comment>
<dbReference type="InterPro" id="IPR039368">
    <property type="entry name" value="AHAS_TPP"/>
</dbReference>
<comment type="similarity">
    <text evidence="3 11">Belongs to the TPP enzyme family.</text>
</comment>
<proteinExistence type="inferred from homology"/>
<dbReference type="InterPro" id="IPR045229">
    <property type="entry name" value="TPP_enz"/>
</dbReference>
<feature type="domain" description="Thiamine pyrophosphate enzyme central" evidence="13">
    <location>
        <begin position="256"/>
        <end position="390"/>
    </location>
</feature>
<comment type="cofactor">
    <cofactor evidence="11">
        <name>thiamine diphosphate</name>
        <dbReference type="ChEBI" id="CHEBI:58937"/>
    </cofactor>
    <text evidence="11">Binds 1 thiamine pyrophosphate per subunit.</text>
</comment>
<evidence type="ECO:0000259" key="14">
    <source>
        <dbReference type="Pfam" id="PF02775"/>
    </source>
</evidence>
<comment type="cofactor">
    <cofactor evidence="11">
        <name>Mg(2+)</name>
        <dbReference type="ChEBI" id="CHEBI:18420"/>
    </cofactor>
    <text evidence="11">Binds 1 Mg(2+) ion per subunit.</text>
</comment>
<accession>A0ABP3FI45</accession>
<dbReference type="SUPFAM" id="SSF52518">
    <property type="entry name" value="Thiamin diphosphate-binding fold (THDP-binding)"/>
    <property type="match status" value="2"/>
</dbReference>
<evidence type="ECO:0000256" key="3">
    <source>
        <dbReference type="ARBA" id="ARBA00007812"/>
    </source>
</evidence>
<dbReference type="Pfam" id="PF02775">
    <property type="entry name" value="TPP_enzyme_C"/>
    <property type="match status" value="1"/>
</dbReference>
<evidence type="ECO:0000256" key="10">
    <source>
        <dbReference type="ARBA" id="ARBA00023304"/>
    </source>
</evidence>
<evidence type="ECO:0000256" key="5">
    <source>
        <dbReference type="ARBA" id="ARBA00022605"/>
    </source>
</evidence>
<dbReference type="PANTHER" id="PTHR18968:SF13">
    <property type="entry name" value="ACETOLACTATE SYNTHASE CATALYTIC SUBUNIT, MITOCHONDRIAL"/>
    <property type="match status" value="1"/>
</dbReference>
<dbReference type="EMBL" id="BAAAFR010000004">
    <property type="protein sequence ID" value="GAA0318555.1"/>
    <property type="molecule type" value="Genomic_DNA"/>
</dbReference>
<dbReference type="InterPro" id="IPR011766">
    <property type="entry name" value="TPP_enzyme_TPP-bd"/>
</dbReference>
<feature type="domain" description="Thiamine pyrophosphate enzyme TPP-binding" evidence="14">
    <location>
        <begin position="454"/>
        <end position="603"/>
    </location>
</feature>
<dbReference type="CDD" id="cd07035">
    <property type="entry name" value="TPP_PYR_POX_like"/>
    <property type="match status" value="1"/>
</dbReference>
<evidence type="ECO:0000313" key="17">
    <source>
        <dbReference type="Proteomes" id="UP001501787"/>
    </source>
</evidence>
<evidence type="ECO:0000259" key="15">
    <source>
        <dbReference type="Pfam" id="PF02776"/>
    </source>
</evidence>
<comment type="caution">
    <text evidence="16">The sequence shown here is derived from an EMBL/GenBank/DDBJ whole genome shotgun (WGS) entry which is preliminary data.</text>
</comment>
<dbReference type="InterPro" id="IPR029035">
    <property type="entry name" value="DHS-like_NAD/FAD-binding_dom"/>
</dbReference>
<keyword evidence="7 11" id="KW-0479">Metal-binding</keyword>
<dbReference type="InterPro" id="IPR012000">
    <property type="entry name" value="Thiamin_PyroP_enz_cen_dom"/>
</dbReference>
<feature type="domain" description="Thiamine pyrophosphate enzyme N-terminal TPP-binding" evidence="15">
    <location>
        <begin position="64"/>
        <end position="177"/>
    </location>
</feature>
<dbReference type="PANTHER" id="PTHR18968">
    <property type="entry name" value="THIAMINE PYROPHOSPHATE ENZYMES"/>
    <property type="match status" value="1"/>
</dbReference>
<feature type="region of interest" description="Disordered" evidence="12">
    <location>
        <begin position="26"/>
        <end position="45"/>
    </location>
</feature>
<evidence type="ECO:0000256" key="6">
    <source>
        <dbReference type="ARBA" id="ARBA00022679"/>
    </source>
</evidence>